<dbReference type="PROSITE" id="PS51277">
    <property type="entry name" value="BURP"/>
    <property type="match status" value="1"/>
</dbReference>
<organism evidence="9">
    <name type="scientific">Fagus sylvatica</name>
    <name type="common">Beechnut</name>
    <dbReference type="NCBI Taxonomy" id="28930"/>
    <lineage>
        <taxon>Eukaryota</taxon>
        <taxon>Viridiplantae</taxon>
        <taxon>Streptophyta</taxon>
        <taxon>Embryophyta</taxon>
        <taxon>Tracheophyta</taxon>
        <taxon>Spermatophyta</taxon>
        <taxon>Magnoliopsida</taxon>
        <taxon>eudicotyledons</taxon>
        <taxon>Gunneridae</taxon>
        <taxon>Pentapetalae</taxon>
        <taxon>rosids</taxon>
        <taxon>fabids</taxon>
        <taxon>Fagales</taxon>
        <taxon>Fagaceae</taxon>
        <taxon>Fagus</taxon>
    </lineage>
</organism>
<dbReference type="InterPro" id="IPR051897">
    <property type="entry name" value="PG-associated_BURP"/>
</dbReference>
<feature type="signal peptide" evidence="7">
    <location>
        <begin position="1"/>
        <end position="25"/>
    </location>
</feature>
<evidence type="ECO:0000256" key="3">
    <source>
        <dbReference type="ARBA" id="ARBA00022512"/>
    </source>
</evidence>
<comment type="subcellular location">
    <subcellularLocation>
        <location evidence="1">Secreted</location>
        <location evidence="1">Cell wall</location>
    </subcellularLocation>
    <subcellularLocation>
        <location evidence="2">Secreted</location>
        <location evidence="2">Extracellular space</location>
        <location evidence="2">Apoplast</location>
    </subcellularLocation>
</comment>
<sequence>MHKKLSPVTSFLLFIFFSSLNVGLGFGSAGENPFTPKSYLIRYWNKEIRNDEAKPDFLLSKASPLSAVDSASFTKLIAQNALSTHLPAFCASANLLCFPDLSPSLEKHDKDSNFAGYVDRNFTNYGTDRLGGADAFKSYSSDQNLPVDSFRRYSRDSSGHKDDFVNYASDGNVVDERFNSYAASATGGSGEFTKYADSVNVPHLKFTSYSDEANGRSHSFSTYSENANAGDQGFGSYGKNANGAPNEFKNYGTSANVVGSGFTGYGQVGNAVNDTFTNYGNDGNNPQNNFRSYSDGGNSAVDNFKNYREKANVGDDSFQSYAKGSNAAKVNFLNYGKSFNEGTDKFSGYGQGSRSQAVDFKIYGVNNTFKDYAKKGVTFAKYTNVSKGEEADSLAALSGSLVKKWVEPGKFFRESMIKKGNVMPMPDIRDKMPKRSFLPRLISSKLPFSTSKISEMKQIFHADDNSTMESMIVDSLSDCERAPSPGETKRCVSSAEDMIDFAISILGRNVAVRTTQNVSGSKQKIMIGSVKGINGGKVTQSVSCHQSLFPYLLYYCHSVPKVRVYEADILDPSSKAKINHGVAICHLDTSSWSKTHGAFLALGSSPGRIEVCHWIFENDLTWTIAD</sequence>
<dbReference type="SMART" id="SM01045">
    <property type="entry name" value="BURP"/>
    <property type="match status" value="1"/>
</dbReference>
<keyword evidence="6" id="KW-0325">Glycoprotein</keyword>
<protein>
    <recommendedName>
        <fullName evidence="8">BURP domain-containing protein</fullName>
    </recommendedName>
</protein>
<dbReference type="PANTHER" id="PTHR31458">
    <property type="entry name" value="POLYGALACTURONASE 1 BETA-LIKE PROTEIN 2"/>
    <property type="match status" value="1"/>
</dbReference>
<evidence type="ECO:0000259" key="8">
    <source>
        <dbReference type="PROSITE" id="PS51277"/>
    </source>
</evidence>
<dbReference type="AlphaFoldDB" id="A0A2N9IR71"/>
<dbReference type="Pfam" id="PF03181">
    <property type="entry name" value="BURP"/>
    <property type="match status" value="1"/>
</dbReference>
<dbReference type="GO" id="GO:0048046">
    <property type="term" value="C:apoplast"/>
    <property type="evidence" value="ECO:0007669"/>
    <property type="project" value="UniProtKB-SubCell"/>
</dbReference>
<proteinExistence type="predicted"/>
<keyword evidence="3" id="KW-0964">Secreted</keyword>
<reference evidence="9" key="1">
    <citation type="submission" date="2018-02" db="EMBL/GenBank/DDBJ databases">
        <authorList>
            <person name="Cohen D.B."/>
            <person name="Kent A.D."/>
        </authorList>
    </citation>
    <scope>NUCLEOTIDE SEQUENCE</scope>
</reference>
<dbReference type="PANTHER" id="PTHR31458:SF2">
    <property type="entry name" value="POLYGALACTURONASE 1 BETA-LIKE PROTEIN 2"/>
    <property type="match status" value="1"/>
</dbReference>
<dbReference type="InterPro" id="IPR004873">
    <property type="entry name" value="BURP_dom"/>
</dbReference>
<evidence type="ECO:0000313" key="9">
    <source>
        <dbReference type="EMBL" id="SPD26491.1"/>
    </source>
</evidence>
<keyword evidence="4" id="KW-0052">Apoplast</keyword>
<feature type="domain" description="BURP" evidence="8">
    <location>
        <begin position="411"/>
        <end position="625"/>
    </location>
</feature>
<evidence type="ECO:0000256" key="5">
    <source>
        <dbReference type="ARBA" id="ARBA00022729"/>
    </source>
</evidence>
<name>A0A2N9IR71_FAGSY</name>
<dbReference type="EMBL" id="OIVN01006159">
    <property type="protein sequence ID" value="SPD26491.1"/>
    <property type="molecule type" value="Genomic_DNA"/>
</dbReference>
<evidence type="ECO:0000256" key="1">
    <source>
        <dbReference type="ARBA" id="ARBA00004191"/>
    </source>
</evidence>
<accession>A0A2N9IR71</accession>
<keyword evidence="5 7" id="KW-0732">Signal</keyword>
<evidence type="ECO:0000256" key="7">
    <source>
        <dbReference type="SAM" id="SignalP"/>
    </source>
</evidence>
<evidence type="ECO:0000256" key="6">
    <source>
        <dbReference type="ARBA" id="ARBA00023180"/>
    </source>
</evidence>
<evidence type="ECO:0000256" key="4">
    <source>
        <dbReference type="ARBA" id="ARBA00022523"/>
    </source>
</evidence>
<keyword evidence="3" id="KW-0134">Cell wall</keyword>
<evidence type="ECO:0000256" key="2">
    <source>
        <dbReference type="ARBA" id="ARBA00004271"/>
    </source>
</evidence>
<feature type="chain" id="PRO_5014796166" description="BURP domain-containing protein" evidence="7">
    <location>
        <begin position="26"/>
        <end position="626"/>
    </location>
</feature>
<gene>
    <name evidence="9" type="ORF">FSB_LOCUS54373</name>
</gene>